<sequence>MTHAEMNRSMAEAIVRRSLNGIQTDPKRTIRNLVDLGRETASGPLQQKFLGIAQQMLRQKDSPYYALVQDTVRRVDAERLMAFGMNLGWNSLTQGARTIRAEEARRGHNIPWALTLRMARWPGSLTGGDYLRLVLEGMELGIYSYFLLPRDQPSVTRALELASASRDCAFCLLLPREADARLALGSRLVSNNLLVGLDTAAPAWQEQANWLRAKRMPYLLYRHYAAGDVEEILTGVWARQIMPWAGVAALLVAAPDAGDQAGAAVYDYAVESRLRQRYPTLMLDFYRDCLYADRCISGDGCFVGLLSDGTVTEYRGGCETPTDASFRRTPLGALLSRFVKTQQAG</sequence>
<comment type="caution">
    <text evidence="1">The sequence shown here is derived from an EMBL/GenBank/DDBJ whole genome shotgun (WGS) entry which is preliminary data.</text>
</comment>
<proteinExistence type="predicted"/>
<gene>
    <name evidence="1" type="ORF">H9703_06840</name>
</gene>
<organism evidence="1 2">
    <name type="scientific">Candidatus Faecalibacterium faecigallinarum</name>
    <dbReference type="NCBI Taxonomy" id="2838577"/>
    <lineage>
        <taxon>Bacteria</taxon>
        <taxon>Bacillati</taxon>
        <taxon>Bacillota</taxon>
        <taxon>Clostridia</taxon>
        <taxon>Eubacteriales</taxon>
        <taxon>Oscillospiraceae</taxon>
        <taxon>Faecalibacterium</taxon>
    </lineage>
</organism>
<reference evidence="1" key="2">
    <citation type="submission" date="2021-04" db="EMBL/GenBank/DDBJ databases">
        <authorList>
            <person name="Gilroy R."/>
        </authorList>
    </citation>
    <scope>NUCLEOTIDE SEQUENCE</scope>
    <source>
        <strain evidence="1">ChiSjej5B23-2810</strain>
    </source>
</reference>
<dbReference type="Proteomes" id="UP000823906">
    <property type="component" value="Unassembled WGS sequence"/>
</dbReference>
<accession>A0A9D2P7X2</accession>
<dbReference type="AlphaFoldDB" id="A0A9D2P7X2"/>
<evidence type="ECO:0000313" key="1">
    <source>
        <dbReference type="EMBL" id="HJC45827.1"/>
    </source>
</evidence>
<reference evidence="1" key="1">
    <citation type="journal article" date="2021" name="PeerJ">
        <title>Extensive microbial diversity within the chicken gut microbiome revealed by metagenomics and culture.</title>
        <authorList>
            <person name="Gilroy R."/>
            <person name="Ravi A."/>
            <person name="Getino M."/>
            <person name="Pursley I."/>
            <person name="Horton D.L."/>
            <person name="Alikhan N.F."/>
            <person name="Baker D."/>
            <person name="Gharbi K."/>
            <person name="Hall N."/>
            <person name="Watson M."/>
            <person name="Adriaenssens E.M."/>
            <person name="Foster-Nyarko E."/>
            <person name="Jarju S."/>
            <person name="Secka A."/>
            <person name="Antonio M."/>
            <person name="Oren A."/>
            <person name="Chaudhuri R.R."/>
            <person name="La Ragione R."/>
            <person name="Hildebrand F."/>
            <person name="Pallen M.J."/>
        </authorList>
    </citation>
    <scope>NUCLEOTIDE SEQUENCE</scope>
    <source>
        <strain evidence="1">ChiSjej5B23-2810</strain>
    </source>
</reference>
<protein>
    <submittedName>
        <fullName evidence="1">Uncharacterized protein</fullName>
    </submittedName>
</protein>
<evidence type="ECO:0000313" key="2">
    <source>
        <dbReference type="Proteomes" id="UP000823906"/>
    </source>
</evidence>
<dbReference type="EMBL" id="DWWN01000045">
    <property type="protein sequence ID" value="HJC45827.1"/>
    <property type="molecule type" value="Genomic_DNA"/>
</dbReference>
<name>A0A9D2P7X2_9FIRM</name>